<dbReference type="OrthoDB" id="5564818at2759"/>
<keyword evidence="3" id="KW-1185">Reference proteome</keyword>
<proteinExistence type="predicted"/>
<organism evidence="2 3">
    <name type="scientific">Furculomyces boomerangus</name>
    <dbReference type="NCBI Taxonomy" id="61424"/>
    <lineage>
        <taxon>Eukaryota</taxon>
        <taxon>Fungi</taxon>
        <taxon>Fungi incertae sedis</taxon>
        <taxon>Zoopagomycota</taxon>
        <taxon>Kickxellomycotina</taxon>
        <taxon>Harpellomycetes</taxon>
        <taxon>Harpellales</taxon>
        <taxon>Harpellaceae</taxon>
        <taxon>Furculomyces</taxon>
    </lineage>
</organism>
<feature type="region of interest" description="Disordered" evidence="1">
    <location>
        <begin position="41"/>
        <end position="73"/>
    </location>
</feature>
<feature type="compositionally biased region" description="Polar residues" evidence="1">
    <location>
        <begin position="46"/>
        <end position="55"/>
    </location>
</feature>
<evidence type="ECO:0000313" key="2">
    <source>
        <dbReference type="EMBL" id="PVU89545.1"/>
    </source>
</evidence>
<sequence length="336" mass="37534">MSKSFGAFFESILGNPEKDDTTPSTINTTLGEFNYLEKINEETSKRTTSPPQISKTHSRSTTRSHSHDLDDSTIWSIHSEASEGSATPENSSVSKITVFDMTTKTNNGTRTTSIDQEEISSGVIEEKGVFSGIENRKDRITSIDSQKTVIHIDTSKQKDQKYISGHRQTRSSVHFEPYVRDQLEVFGNNHGVYGLKKRNASTGNTKSVLGGHILESDNIIYSANIGSSSYYIVGNKNLPQNLVADLVDTYENKVNKINILRDSSIKLEKEFIESAAIKNEAGGICAPEKIINKHETLREALSNTRYSLAEETKNLQFLRKCYNLSIIEDIPRRKST</sequence>
<comment type="caution">
    <text evidence="2">The sequence shown here is derived from an EMBL/GenBank/DDBJ whole genome shotgun (WGS) entry which is preliminary data.</text>
</comment>
<name>A0A2T9YB51_9FUNG</name>
<protein>
    <submittedName>
        <fullName evidence="2">Uncharacterized protein</fullName>
    </submittedName>
</protein>
<dbReference type="AlphaFoldDB" id="A0A2T9YB51"/>
<evidence type="ECO:0000313" key="3">
    <source>
        <dbReference type="Proteomes" id="UP000245699"/>
    </source>
</evidence>
<gene>
    <name evidence="2" type="ORF">BB559_005051</name>
</gene>
<dbReference type="EMBL" id="MBFT01000535">
    <property type="protein sequence ID" value="PVU89545.1"/>
    <property type="molecule type" value="Genomic_DNA"/>
</dbReference>
<reference evidence="2 3" key="1">
    <citation type="journal article" date="2018" name="MBio">
        <title>Comparative Genomics Reveals the Core Gene Toolbox for the Fungus-Insect Symbiosis.</title>
        <authorList>
            <person name="Wang Y."/>
            <person name="Stata M."/>
            <person name="Wang W."/>
            <person name="Stajich J.E."/>
            <person name="White M.M."/>
            <person name="Moncalvo J.M."/>
        </authorList>
    </citation>
    <scope>NUCLEOTIDE SEQUENCE [LARGE SCALE GENOMIC DNA]</scope>
    <source>
        <strain evidence="2 3">AUS-77-4</strain>
    </source>
</reference>
<dbReference type="Proteomes" id="UP000245699">
    <property type="component" value="Unassembled WGS sequence"/>
</dbReference>
<evidence type="ECO:0000256" key="1">
    <source>
        <dbReference type="SAM" id="MobiDB-lite"/>
    </source>
</evidence>
<accession>A0A2T9YB51</accession>